<accession>A0A174FTD6</accession>
<name>A0A174FTD6_9CLOT</name>
<dbReference type="OrthoDB" id="9929477at2"/>
<sequence length="111" mass="12947">MNKKIEVNSEIKEIKRLIEENEINKAEFKAFELAESIFPYKNNGDPYFTNECVNVISKIIMKEYKKSCKEEINIDYIINNFEELSKEVIDVPEIVKATLKAEILSSLNLLK</sequence>
<evidence type="ECO:0000313" key="2">
    <source>
        <dbReference type="Proteomes" id="UP000095558"/>
    </source>
</evidence>
<evidence type="ECO:0000313" key="1">
    <source>
        <dbReference type="EMBL" id="CUO39744.1"/>
    </source>
</evidence>
<dbReference type="RefSeq" id="WP_055276914.1">
    <property type="nucleotide sequence ID" value="NZ_CYYT01000020.1"/>
</dbReference>
<protein>
    <submittedName>
        <fullName evidence="1">Uncharacterized protein</fullName>
    </submittedName>
</protein>
<dbReference type="EMBL" id="CYZV01000023">
    <property type="protein sequence ID" value="CUO39744.1"/>
    <property type="molecule type" value="Genomic_DNA"/>
</dbReference>
<gene>
    <name evidence="1" type="ORF">ERS852470_02223</name>
</gene>
<dbReference type="AlphaFoldDB" id="A0A174FTD6"/>
<dbReference type="Proteomes" id="UP000095558">
    <property type="component" value="Unassembled WGS sequence"/>
</dbReference>
<organism evidence="1 2">
    <name type="scientific">Clostridium disporicum</name>
    <dbReference type="NCBI Taxonomy" id="84024"/>
    <lineage>
        <taxon>Bacteria</taxon>
        <taxon>Bacillati</taxon>
        <taxon>Bacillota</taxon>
        <taxon>Clostridia</taxon>
        <taxon>Eubacteriales</taxon>
        <taxon>Clostridiaceae</taxon>
        <taxon>Clostridium</taxon>
    </lineage>
</organism>
<proteinExistence type="predicted"/>
<reference evidence="1 2" key="1">
    <citation type="submission" date="2015-09" db="EMBL/GenBank/DDBJ databases">
        <authorList>
            <consortium name="Pathogen Informatics"/>
        </authorList>
    </citation>
    <scope>NUCLEOTIDE SEQUENCE [LARGE SCALE GENOMIC DNA]</scope>
    <source>
        <strain evidence="1 2">2789STDY5834855</strain>
    </source>
</reference>